<feature type="non-terminal residue" evidence="1">
    <location>
        <position position="177"/>
    </location>
</feature>
<dbReference type="EC" id="6.5.1.1" evidence="1"/>
<reference evidence="1" key="1">
    <citation type="submission" date="2022-06" db="EMBL/GenBank/DDBJ databases">
        <title>Phylogenomic reconstructions and comparative analyses of Kickxellomycotina fungi.</title>
        <authorList>
            <person name="Reynolds N.K."/>
            <person name="Stajich J.E."/>
            <person name="Barry K."/>
            <person name="Grigoriev I.V."/>
            <person name="Crous P."/>
            <person name="Smith M.E."/>
        </authorList>
    </citation>
    <scope>NUCLEOTIDE SEQUENCE</scope>
    <source>
        <strain evidence="1">RSA 2271</strain>
    </source>
</reference>
<evidence type="ECO:0000313" key="2">
    <source>
        <dbReference type="Proteomes" id="UP001145114"/>
    </source>
</evidence>
<name>A0ACC1H773_9FUNG</name>
<dbReference type="EMBL" id="JAMZIH010008984">
    <property type="protein sequence ID" value="KAJ1670966.1"/>
    <property type="molecule type" value="Genomic_DNA"/>
</dbReference>
<dbReference type="Proteomes" id="UP001145114">
    <property type="component" value="Unassembled WGS sequence"/>
</dbReference>
<evidence type="ECO:0000313" key="1">
    <source>
        <dbReference type="EMBL" id="KAJ1670966.1"/>
    </source>
</evidence>
<protein>
    <submittedName>
        <fullName evidence="1">Pre-mRNA-splicing factor sap61</fullName>
        <ecNumber evidence="1">6.5.1.1</ecNumber>
    </submittedName>
</protein>
<feature type="non-terminal residue" evidence="1">
    <location>
        <position position="1"/>
    </location>
</feature>
<accession>A0ACC1H773</accession>
<gene>
    <name evidence="1" type="primary">sap61_2</name>
    <name evidence="1" type="ORF">EV182_007894</name>
</gene>
<keyword evidence="2" id="KW-1185">Reference proteome</keyword>
<organism evidence="1 2">
    <name type="scientific">Spiromyces aspiralis</name>
    <dbReference type="NCBI Taxonomy" id="68401"/>
    <lineage>
        <taxon>Eukaryota</taxon>
        <taxon>Fungi</taxon>
        <taxon>Fungi incertae sedis</taxon>
        <taxon>Zoopagomycota</taxon>
        <taxon>Kickxellomycotina</taxon>
        <taxon>Kickxellomycetes</taxon>
        <taxon>Kickxellales</taxon>
        <taxon>Kickxellaceae</taxon>
        <taxon>Spiromyces</taxon>
    </lineage>
</organism>
<comment type="caution">
    <text evidence="1">The sequence shown here is derived from an EMBL/GenBank/DDBJ whole genome shotgun (WGS) entry which is preliminary data.</text>
</comment>
<proteinExistence type="predicted"/>
<keyword evidence="1" id="KW-0436">Ligase</keyword>
<sequence>PSKARSIAELEYIVREYAASLKSVIQNTRENVERKQVLTDMERDQEMLEENEVEIQESEDEDEEHIYNPLKLPLGWDGKPIPYWLYKLHGLGVEYNCEICGNYIYRGRKAFDKHFQESRHTTNMRRLGIPNTRQFHDITKIEDALALWEKIKRQQSTTTINQDTFEEFEDEEGNVFS</sequence>